<evidence type="ECO:0000313" key="1">
    <source>
        <dbReference type="EMBL" id="CAH2044952.1"/>
    </source>
</evidence>
<proteinExistence type="predicted"/>
<keyword evidence="2" id="KW-1185">Reference proteome</keyword>
<reference evidence="1" key="1">
    <citation type="submission" date="2022-03" db="EMBL/GenBank/DDBJ databases">
        <authorList>
            <person name="Martin H S."/>
        </authorList>
    </citation>
    <scope>NUCLEOTIDE SEQUENCE</scope>
</reference>
<evidence type="ECO:0000313" key="2">
    <source>
        <dbReference type="Proteomes" id="UP000837857"/>
    </source>
</evidence>
<protein>
    <submittedName>
        <fullName evidence="1">Uncharacterized protein</fullName>
    </submittedName>
</protein>
<feature type="non-terminal residue" evidence="1">
    <location>
        <position position="1"/>
    </location>
</feature>
<sequence length="40" mass="4094">PRSLSSATRRGCTADAMVVGPRGERRVGIGHREGAAEATG</sequence>
<name>A0ABN8I7L4_9NEOP</name>
<dbReference type="EMBL" id="OW152828">
    <property type="protein sequence ID" value="CAH2044952.1"/>
    <property type="molecule type" value="Genomic_DNA"/>
</dbReference>
<accession>A0ABN8I7L4</accession>
<gene>
    <name evidence="1" type="ORF">IPOD504_LOCUS4863</name>
</gene>
<organism evidence="1 2">
    <name type="scientific">Iphiclides podalirius</name>
    <name type="common">scarce swallowtail</name>
    <dbReference type="NCBI Taxonomy" id="110791"/>
    <lineage>
        <taxon>Eukaryota</taxon>
        <taxon>Metazoa</taxon>
        <taxon>Ecdysozoa</taxon>
        <taxon>Arthropoda</taxon>
        <taxon>Hexapoda</taxon>
        <taxon>Insecta</taxon>
        <taxon>Pterygota</taxon>
        <taxon>Neoptera</taxon>
        <taxon>Endopterygota</taxon>
        <taxon>Lepidoptera</taxon>
        <taxon>Glossata</taxon>
        <taxon>Ditrysia</taxon>
        <taxon>Papilionoidea</taxon>
        <taxon>Papilionidae</taxon>
        <taxon>Papilioninae</taxon>
        <taxon>Iphiclides</taxon>
    </lineage>
</organism>
<dbReference type="Proteomes" id="UP000837857">
    <property type="component" value="Chromosome 16"/>
</dbReference>
<feature type="non-terminal residue" evidence="1">
    <location>
        <position position="40"/>
    </location>
</feature>